<dbReference type="NCBIfam" id="NF009686">
    <property type="entry name" value="PRK13207.1"/>
    <property type="match status" value="1"/>
</dbReference>
<evidence type="ECO:0000256" key="5">
    <source>
        <dbReference type="PROSITE-ProRule" id="PRU00700"/>
    </source>
</evidence>
<name>A0A7S2RED8_9STRA</name>
<sequence length="389" mass="42649">MLQATKDFPLNFGFTEKENSSKPQGLREVIEAGAVGLKLHEDWGTDPASIDCALTVAEEMDVQITIHTDTLNESSCCEDSIAAFKGRTIHTYHSEGAGGGHAPDIITVCGVKNVIPSSTNPTRPFTKNTVDEHLDMLLVCHHLHKDIKEDLAFAESRIREETIAAEDILHDMGAISIISSDAQAMGRIGEVVARTWQTAHKMKLQRGFLDEDKEAKNDNTRAKRYISKYTINPAIAHGLSHVVGSIEVGKLADLVLWKPSFFGAKPEIIIKGGAIAWAQMGDANASVPTCEPVKMQPMFVSKGKAIGPHSVAFVSPAALEKDVKTQYGLEKRVMAIKNCRNIDKTHMKWNDKLPNITVDPETYKVHADGELLKCGPLDKLPLAQTYSLF</sequence>
<dbReference type="InterPro" id="IPR005848">
    <property type="entry name" value="Urease_asu"/>
</dbReference>
<comment type="cofactor">
    <cofactor evidence="1">
        <name>Ni cation</name>
        <dbReference type="ChEBI" id="CHEBI:25516"/>
    </cofactor>
</comment>
<dbReference type="PANTHER" id="PTHR43440">
    <property type="entry name" value="UREASE"/>
    <property type="match status" value="1"/>
</dbReference>
<dbReference type="Pfam" id="PF01979">
    <property type="entry name" value="Amidohydro_1"/>
    <property type="match status" value="1"/>
</dbReference>
<feature type="binding site" evidence="5">
    <location>
        <position position="40"/>
    </location>
    <ligand>
        <name>substrate</name>
    </ligand>
</feature>
<dbReference type="PROSITE" id="PS51368">
    <property type="entry name" value="UREASE_3"/>
    <property type="match status" value="1"/>
</dbReference>
<gene>
    <name evidence="8" type="ORF">QSP1433_LOCUS2527</name>
</gene>
<evidence type="ECO:0000256" key="2">
    <source>
        <dbReference type="ARBA" id="ARBA00004897"/>
    </source>
</evidence>
<dbReference type="GO" id="GO:0016151">
    <property type="term" value="F:nickel cation binding"/>
    <property type="evidence" value="ECO:0007669"/>
    <property type="project" value="InterPro"/>
</dbReference>
<dbReference type="InterPro" id="IPR017950">
    <property type="entry name" value="Urease_AS"/>
</dbReference>
<dbReference type="AlphaFoldDB" id="A0A7S2RED8"/>
<dbReference type="UniPathway" id="UPA00258">
    <property type="reaction ID" value="UER00370"/>
</dbReference>
<dbReference type="InterPro" id="IPR032466">
    <property type="entry name" value="Metal_Hydrolase"/>
</dbReference>
<dbReference type="PANTHER" id="PTHR43440:SF1">
    <property type="entry name" value="UREASE"/>
    <property type="match status" value="1"/>
</dbReference>
<evidence type="ECO:0000259" key="7">
    <source>
        <dbReference type="PROSITE" id="PS51368"/>
    </source>
</evidence>
<dbReference type="SUPFAM" id="SSF51338">
    <property type="entry name" value="Composite domain of metallo-dependent hydrolases"/>
    <property type="match status" value="1"/>
</dbReference>
<dbReference type="PRINTS" id="PR01752">
    <property type="entry name" value="UREASE"/>
</dbReference>
<feature type="active site" description="Proton donor" evidence="5">
    <location>
        <position position="141"/>
    </location>
</feature>
<dbReference type="EMBL" id="HBHK01004216">
    <property type="protein sequence ID" value="CAD9668654.1"/>
    <property type="molecule type" value="Transcribed_RNA"/>
</dbReference>
<comment type="pathway">
    <text evidence="2">Nitrogen metabolism; urea degradation; CO(2) and NH(3) from urea (urease route): step 1/1.</text>
</comment>
<evidence type="ECO:0000256" key="1">
    <source>
        <dbReference type="ARBA" id="ARBA00001948"/>
    </source>
</evidence>
<dbReference type="InterPro" id="IPR011059">
    <property type="entry name" value="Metal-dep_hydrolase_composite"/>
</dbReference>
<reference evidence="8" key="1">
    <citation type="submission" date="2021-01" db="EMBL/GenBank/DDBJ databases">
        <authorList>
            <person name="Corre E."/>
            <person name="Pelletier E."/>
            <person name="Niang G."/>
            <person name="Scheremetjew M."/>
            <person name="Finn R."/>
            <person name="Kale V."/>
            <person name="Holt S."/>
            <person name="Cochrane G."/>
            <person name="Meng A."/>
            <person name="Brown T."/>
            <person name="Cohen L."/>
        </authorList>
    </citation>
    <scope>NUCLEOTIDE SEQUENCE</scope>
    <source>
        <strain evidence="8">NY070348D</strain>
    </source>
</reference>
<dbReference type="PROSITE" id="PS00145">
    <property type="entry name" value="UREASE_2"/>
    <property type="match status" value="1"/>
</dbReference>
<evidence type="ECO:0000313" key="8">
    <source>
        <dbReference type="EMBL" id="CAD9668654.1"/>
    </source>
</evidence>
<dbReference type="GO" id="GO:0009039">
    <property type="term" value="F:urease activity"/>
    <property type="evidence" value="ECO:0007669"/>
    <property type="project" value="UniProtKB-EC"/>
</dbReference>
<keyword evidence="5" id="KW-0378">Hydrolase</keyword>
<dbReference type="GO" id="GO:0043419">
    <property type="term" value="P:urea catabolic process"/>
    <property type="evidence" value="ECO:0007669"/>
    <property type="project" value="UniProtKB-UniPathway"/>
</dbReference>
<keyword evidence="4" id="KW-0533">Nickel</keyword>
<dbReference type="Gene3D" id="3.20.20.140">
    <property type="entry name" value="Metal-dependent hydrolases"/>
    <property type="match status" value="2"/>
</dbReference>
<feature type="domain" description="Urease" evidence="7">
    <location>
        <begin position="1"/>
        <end position="389"/>
    </location>
</feature>
<dbReference type="InterPro" id="IPR050112">
    <property type="entry name" value="Urease_alpha_subunit"/>
</dbReference>
<proteinExistence type="inferred from homology"/>
<organism evidence="8">
    <name type="scientific">Mucochytrium quahogii</name>
    <dbReference type="NCBI Taxonomy" id="96639"/>
    <lineage>
        <taxon>Eukaryota</taxon>
        <taxon>Sar</taxon>
        <taxon>Stramenopiles</taxon>
        <taxon>Bigyra</taxon>
        <taxon>Labyrinthulomycetes</taxon>
        <taxon>Thraustochytrida</taxon>
        <taxon>Thraustochytriidae</taxon>
        <taxon>Mucochytrium</taxon>
    </lineage>
</organism>
<dbReference type="InterPro" id="IPR017951">
    <property type="entry name" value="Urease_asu_c"/>
</dbReference>
<protein>
    <recommendedName>
        <fullName evidence="3">urease</fullName>
        <ecNumber evidence="3">3.5.1.5</ecNumber>
    </recommendedName>
</protein>
<comment type="similarity">
    <text evidence="6">Belongs to the metallo-dependent hydrolases superfamily. Urease alpha subunit family.</text>
</comment>
<evidence type="ECO:0000256" key="4">
    <source>
        <dbReference type="ARBA" id="ARBA00022596"/>
    </source>
</evidence>
<evidence type="ECO:0000256" key="3">
    <source>
        <dbReference type="ARBA" id="ARBA00012934"/>
    </source>
</evidence>
<evidence type="ECO:0000256" key="6">
    <source>
        <dbReference type="RuleBase" id="RU004158"/>
    </source>
</evidence>
<dbReference type="InterPro" id="IPR006680">
    <property type="entry name" value="Amidohydro-rel"/>
</dbReference>
<accession>A0A7S2RED8</accession>
<dbReference type="EC" id="3.5.1.5" evidence="3"/>
<dbReference type="SUPFAM" id="SSF51556">
    <property type="entry name" value="Metallo-dependent hydrolases"/>
    <property type="match status" value="1"/>
</dbReference>